<dbReference type="PANTHER" id="PTHR30606:SF10">
    <property type="entry name" value="PHOSPHATIDYLINOSITOL MANNOSIDE ACYLTRANSFERASE"/>
    <property type="match status" value="1"/>
</dbReference>
<keyword evidence="9" id="KW-1185">Reference proteome</keyword>
<evidence type="ECO:0000256" key="2">
    <source>
        <dbReference type="ARBA" id="ARBA00022475"/>
    </source>
</evidence>
<dbReference type="GO" id="GO:0016746">
    <property type="term" value="F:acyltransferase activity"/>
    <property type="evidence" value="ECO:0007669"/>
    <property type="project" value="UniProtKB-KW"/>
</dbReference>
<evidence type="ECO:0000313" key="8">
    <source>
        <dbReference type="EMBL" id="USQ77867.1"/>
    </source>
</evidence>
<keyword evidence="2" id="KW-1003">Cell membrane</keyword>
<proteinExistence type="predicted"/>
<keyword evidence="4" id="KW-0808">Transferase</keyword>
<feature type="region of interest" description="Disordered" evidence="7">
    <location>
        <begin position="241"/>
        <end position="264"/>
    </location>
</feature>
<evidence type="ECO:0000256" key="5">
    <source>
        <dbReference type="ARBA" id="ARBA00023136"/>
    </source>
</evidence>
<keyword evidence="6 8" id="KW-0012">Acyltransferase</keyword>
<accession>A0ABY4YMN9</accession>
<dbReference type="NCBIfam" id="NF005919">
    <property type="entry name" value="PRK07920.1"/>
    <property type="match status" value="1"/>
</dbReference>
<dbReference type="Proteomes" id="UP001056535">
    <property type="component" value="Chromosome"/>
</dbReference>
<evidence type="ECO:0000256" key="1">
    <source>
        <dbReference type="ARBA" id="ARBA00004533"/>
    </source>
</evidence>
<name>A0ABY4YMN9_9MICO</name>
<sequence>MPIREQVQVGAYRWGWAAVRKLPAPVAYRLFDRIADGMFRRGGKGVERMRSNYARVRPELDPEELEALVHAGLRSYLRYWCDSFRLPDRSATELAATVRVVGDGPPRAALDSGQGVVAFLGHLGNWDTVGAWATHHLARVTTVAERLKPEEVFDQFVAYREALGMTILPLTGDTPPFPTLVRTVHAGGLVPLLADRDLTASGIEVTLCGHAARMAGGPAALALATGAPLHPVTVTYEPLPEAEAPAESRTLADRARGALPRRRRPDPSAYRVVLTFGPAVPVPTGGTRAEQITELTQACADYLGETLREHTEDWHMMQRVFVADGIR</sequence>
<organism evidence="8 9">
    <name type="scientific">Ornithinimicrobium cryptoxanthini</name>
    <dbReference type="NCBI Taxonomy" id="2934161"/>
    <lineage>
        <taxon>Bacteria</taxon>
        <taxon>Bacillati</taxon>
        <taxon>Actinomycetota</taxon>
        <taxon>Actinomycetes</taxon>
        <taxon>Micrococcales</taxon>
        <taxon>Ornithinimicrobiaceae</taxon>
        <taxon>Ornithinimicrobium</taxon>
    </lineage>
</organism>
<evidence type="ECO:0000256" key="3">
    <source>
        <dbReference type="ARBA" id="ARBA00022519"/>
    </source>
</evidence>
<dbReference type="InterPro" id="IPR004960">
    <property type="entry name" value="LipA_acyltrans"/>
</dbReference>
<dbReference type="EMBL" id="CP099490">
    <property type="protein sequence ID" value="USQ77867.1"/>
    <property type="molecule type" value="Genomic_DNA"/>
</dbReference>
<evidence type="ECO:0000256" key="6">
    <source>
        <dbReference type="ARBA" id="ARBA00023315"/>
    </source>
</evidence>
<evidence type="ECO:0000256" key="4">
    <source>
        <dbReference type="ARBA" id="ARBA00022679"/>
    </source>
</evidence>
<comment type="subcellular location">
    <subcellularLocation>
        <location evidence="1">Cell inner membrane</location>
    </subcellularLocation>
</comment>
<dbReference type="PANTHER" id="PTHR30606">
    <property type="entry name" value="LIPID A BIOSYNTHESIS LAUROYL ACYLTRANSFERASE"/>
    <property type="match status" value="1"/>
</dbReference>
<gene>
    <name evidence="8" type="ORF">NF557_08250</name>
</gene>
<protein>
    <submittedName>
        <fullName evidence="8">Phosphatidylinositol mannoside acyltransferase</fullName>
    </submittedName>
</protein>
<dbReference type="CDD" id="cd07984">
    <property type="entry name" value="LPLAT_LABLAT-like"/>
    <property type="match status" value="1"/>
</dbReference>
<evidence type="ECO:0000313" key="9">
    <source>
        <dbReference type="Proteomes" id="UP001056535"/>
    </source>
</evidence>
<dbReference type="Pfam" id="PF03279">
    <property type="entry name" value="Lip_A_acyltrans"/>
    <property type="match status" value="1"/>
</dbReference>
<dbReference type="RefSeq" id="WP_252623633.1">
    <property type="nucleotide sequence ID" value="NZ_CP099490.1"/>
</dbReference>
<reference evidence="8" key="1">
    <citation type="submission" date="2022-06" db="EMBL/GenBank/DDBJ databases">
        <title>Ornithinimicrobium JY.X270.</title>
        <authorList>
            <person name="Huang Y."/>
        </authorList>
    </citation>
    <scope>NUCLEOTIDE SEQUENCE</scope>
    <source>
        <strain evidence="8">JY.X270</strain>
    </source>
</reference>
<evidence type="ECO:0000256" key="7">
    <source>
        <dbReference type="SAM" id="MobiDB-lite"/>
    </source>
</evidence>
<keyword evidence="3" id="KW-0997">Cell inner membrane</keyword>
<keyword evidence="5" id="KW-0472">Membrane</keyword>